<dbReference type="Proteomes" id="UP000473648">
    <property type="component" value="Unassembled WGS sequence"/>
</dbReference>
<reference evidence="1" key="1">
    <citation type="journal article" date="2020" name="Appl. Environ. Microbiol.">
        <title>Medium-Chain Fatty Acid Synthesis by 'Candidatus Weimeria bifida' gen. nov., sp. nov., and 'Candidatus Pseudoramibacter fermentans' sp. nov.</title>
        <authorList>
            <person name="Scarborough M.J."/>
            <person name="Myers K.S."/>
            <person name="Donohue T.J."/>
            <person name="Noguera D.R."/>
        </authorList>
    </citation>
    <scope>NUCLEOTIDE SEQUENCE</scope>
    <source>
        <strain evidence="1">EUB1.1</strain>
    </source>
</reference>
<keyword evidence="2" id="KW-1185">Reference proteome</keyword>
<evidence type="ECO:0000313" key="2">
    <source>
        <dbReference type="Proteomes" id="UP000473648"/>
    </source>
</evidence>
<dbReference type="AlphaFoldDB" id="A0A6L5GQ68"/>
<proteinExistence type="predicted"/>
<organism evidence="1 2">
    <name type="scientific">Candidatus Pseudoramibacter fermentans</name>
    <dbReference type="NCBI Taxonomy" id="2594427"/>
    <lineage>
        <taxon>Bacteria</taxon>
        <taxon>Bacillati</taxon>
        <taxon>Bacillota</taxon>
        <taxon>Clostridia</taxon>
        <taxon>Eubacteriales</taxon>
        <taxon>Eubacteriaceae</taxon>
        <taxon>Pseudoramibacter</taxon>
    </lineage>
</organism>
<evidence type="ECO:0000313" key="1">
    <source>
        <dbReference type="EMBL" id="MQM72405.1"/>
    </source>
</evidence>
<accession>A0A6L5GQ68</accession>
<name>A0A6L5GQ68_9FIRM</name>
<protein>
    <submittedName>
        <fullName evidence="1">Uncharacterized protein</fullName>
    </submittedName>
</protein>
<comment type="caution">
    <text evidence="1">The sequence shown here is derived from an EMBL/GenBank/DDBJ whole genome shotgun (WGS) entry which is preliminary data.</text>
</comment>
<gene>
    <name evidence="1" type="ORF">FRC53_03040</name>
</gene>
<sequence>MVIGFVLIAIGAAVIVSAAILLKKYLNTRYDISVDEFDRKFRHERLIASEELTTDDKYEEIAEKYGITPEQLDAEIKQKSTQFNEEIAANGLDAASLQDDEQTEKL</sequence>
<dbReference type="EMBL" id="VOGB01000004">
    <property type="protein sequence ID" value="MQM72405.1"/>
    <property type="molecule type" value="Genomic_DNA"/>
</dbReference>